<dbReference type="KEGG" id="kbs:EPA93_38395"/>
<dbReference type="OrthoDB" id="152596at2"/>
<accession>A0A4P6K026</accession>
<keyword evidence="4" id="KW-1185">Reference proteome</keyword>
<dbReference type="EMBL" id="CP035758">
    <property type="protein sequence ID" value="QBD81528.1"/>
    <property type="molecule type" value="Genomic_DNA"/>
</dbReference>
<dbReference type="Proteomes" id="UP000290365">
    <property type="component" value="Chromosome"/>
</dbReference>
<keyword evidence="1" id="KW-0175">Coiled coil</keyword>
<gene>
    <name evidence="3" type="ORF">EPA93_38395</name>
</gene>
<dbReference type="Gene3D" id="3.30.530.20">
    <property type="match status" value="1"/>
</dbReference>
<dbReference type="InterPro" id="IPR005031">
    <property type="entry name" value="COQ10_START"/>
</dbReference>
<dbReference type="SUPFAM" id="SSF55961">
    <property type="entry name" value="Bet v1-like"/>
    <property type="match status" value="1"/>
</dbReference>
<dbReference type="CDD" id="cd07817">
    <property type="entry name" value="SRPBCC_8"/>
    <property type="match status" value="1"/>
</dbReference>
<dbReference type="InterPro" id="IPR047137">
    <property type="entry name" value="ORF3"/>
</dbReference>
<evidence type="ECO:0000313" key="4">
    <source>
        <dbReference type="Proteomes" id="UP000290365"/>
    </source>
</evidence>
<feature type="domain" description="Coenzyme Q-binding protein COQ10 START" evidence="2">
    <location>
        <begin position="10"/>
        <end position="111"/>
    </location>
</feature>
<protein>
    <submittedName>
        <fullName evidence="3">SRPBCC family protein</fullName>
    </submittedName>
</protein>
<proteinExistence type="predicted"/>
<reference evidence="3 4" key="1">
    <citation type="submission" date="2019-01" db="EMBL/GenBank/DDBJ databases">
        <title>Ktedonosporobacter rubrisoli SCAWS-G2.</title>
        <authorList>
            <person name="Huang Y."/>
            <person name="Yan B."/>
        </authorList>
    </citation>
    <scope>NUCLEOTIDE SEQUENCE [LARGE SCALE GENOMIC DNA]</scope>
    <source>
        <strain evidence="3 4">SCAWS-G2</strain>
    </source>
</reference>
<evidence type="ECO:0000313" key="3">
    <source>
        <dbReference type="EMBL" id="QBD81528.1"/>
    </source>
</evidence>
<evidence type="ECO:0000259" key="2">
    <source>
        <dbReference type="Pfam" id="PF03364"/>
    </source>
</evidence>
<dbReference type="PANTHER" id="PTHR33824">
    <property type="entry name" value="POLYKETIDE CYCLASE/DEHYDRASE AND LIPID TRANSPORT SUPERFAMILY PROTEIN"/>
    <property type="match status" value="1"/>
</dbReference>
<name>A0A4P6K026_KTERU</name>
<evidence type="ECO:0000256" key="1">
    <source>
        <dbReference type="SAM" id="Coils"/>
    </source>
</evidence>
<dbReference type="PANTHER" id="PTHR33824:SF7">
    <property type="entry name" value="POLYKETIDE CYCLASE_DEHYDRASE AND LIPID TRANSPORT SUPERFAMILY PROTEIN"/>
    <property type="match status" value="1"/>
</dbReference>
<dbReference type="InterPro" id="IPR023393">
    <property type="entry name" value="START-like_dom_sf"/>
</dbReference>
<organism evidence="3 4">
    <name type="scientific">Ktedonosporobacter rubrisoli</name>
    <dbReference type="NCBI Taxonomy" id="2509675"/>
    <lineage>
        <taxon>Bacteria</taxon>
        <taxon>Bacillati</taxon>
        <taxon>Chloroflexota</taxon>
        <taxon>Ktedonobacteria</taxon>
        <taxon>Ktedonobacterales</taxon>
        <taxon>Ktedonosporobacteraceae</taxon>
        <taxon>Ktedonosporobacter</taxon>
    </lineage>
</organism>
<dbReference type="AlphaFoldDB" id="A0A4P6K026"/>
<feature type="coiled-coil region" evidence="1">
    <location>
        <begin position="184"/>
        <end position="248"/>
    </location>
</feature>
<dbReference type="Pfam" id="PF03364">
    <property type="entry name" value="Polyketide_cyc"/>
    <property type="match status" value="1"/>
</dbReference>
<sequence>MAEHCASVEIKAPVHQVYELFTHFNDFPKFMRFVKEVTYYDEQRSHWVVQVFRRYEWDAVNEDWIPDRQVGWRSIRGLKNSGRVKFRALSPQRTCVDVYIYYSPPSGALGGLGETFGISGYFETCLKEDLQNFARMVEEAPAGALDPMSSHYLFHPHSASARGEMTERQRSAMAHDPMMSPQALREREARIRQEEERARAARAEREAALKRRSVMERQAMLERQTMLARSAERRLEEQKQRDAALRAAARPHEIDPVYDTIGGRNAALDRTALGDKDALRLRYPKYEQDPMTARYPLKAKDPTGPLDPVEKLESPWFISIRGNTRPLQ</sequence>
<dbReference type="RefSeq" id="WP_129892589.1">
    <property type="nucleotide sequence ID" value="NZ_CP035758.1"/>
</dbReference>